<sequence length="105" mass="10442">MAIRPTSSTSGPQGQATATESSGVIGAVVIGIVIGALGRLVPPGRQRISVLWTIGIGIVAALVGTGIAADLGVAGTEGFDWIEWLIQIGLAAAGVTALERAKAHS</sequence>
<keyword evidence="4 8" id="KW-0812">Transmembrane</keyword>
<evidence type="ECO:0000256" key="4">
    <source>
        <dbReference type="ARBA" id="ARBA00022692"/>
    </source>
</evidence>
<keyword evidence="6 8" id="KW-0472">Membrane</keyword>
<dbReference type="GeneID" id="97313369"/>
<evidence type="ECO:0000256" key="3">
    <source>
        <dbReference type="ARBA" id="ARBA00022475"/>
    </source>
</evidence>
<evidence type="ECO:0000256" key="2">
    <source>
        <dbReference type="ARBA" id="ARBA00011006"/>
    </source>
</evidence>
<evidence type="ECO:0000256" key="1">
    <source>
        <dbReference type="ARBA" id="ARBA00004651"/>
    </source>
</evidence>
<comment type="similarity">
    <text evidence="2">Belongs to the UPF0410 family.</text>
</comment>
<evidence type="ECO:0000313" key="9">
    <source>
        <dbReference type="EMBL" id="WSB68371.1"/>
    </source>
</evidence>
<proteinExistence type="inferred from homology"/>
<dbReference type="EMBL" id="CP109106">
    <property type="protein sequence ID" value="WSB68371.1"/>
    <property type="molecule type" value="Genomic_DNA"/>
</dbReference>
<reference evidence="9 10" key="1">
    <citation type="submission" date="2022-10" db="EMBL/GenBank/DDBJ databases">
        <title>The complete genomes of actinobacterial strains from the NBC collection.</title>
        <authorList>
            <person name="Joergensen T.S."/>
            <person name="Alvarez Arevalo M."/>
            <person name="Sterndorff E.B."/>
            <person name="Faurdal D."/>
            <person name="Vuksanovic O."/>
            <person name="Mourched A.-S."/>
            <person name="Charusanti P."/>
            <person name="Shaw S."/>
            <person name="Blin K."/>
            <person name="Weber T."/>
        </authorList>
    </citation>
    <scope>NUCLEOTIDE SEQUENCE [LARGE SCALE GENOMIC DNA]</scope>
    <source>
        <strain evidence="9 10">NBC 01774</strain>
    </source>
</reference>
<keyword evidence="3" id="KW-1003">Cell membrane</keyword>
<dbReference type="Proteomes" id="UP001344251">
    <property type="component" value="Chromosome"/>
</dbReference>
<keyword evidence="10" id="KW-1185">Reference proteome</keyword>
<evidence type="ECO:0000256" key="6">
    <source>
        <dbReference type="ARBA" id="ARBA00023136"/>
    </source>
</evidence>
<evidence type="ECO:0000256" key="8">
    <source>
        <dbReference type="SAM" id="Phobius"/>
    </source>
</evidence>
<feature type="transmembrane region" description="Helical" evidence="8">
    <location>
        <begin position="22"/>
        <end position="41"/>
    </location>
</feature>
<feature type="transmembrane region" description="Helical" evidence="8">
    <location>
        <begin position="48"/>
        <end position="69"/>
    </location>
</feature>
<evidence type="ECO:0000256" key="7">
    <source>
        <dbReference type="SAM" id="MobiDB-lite"/>
    </source>
</evidence>
<dbReference type="RefSeq" id="WP_326617841.1">
    <property type="nucleotide sequence ID" value="NZ_CP108347.1"/>
</dbReference>
<feature type="transmembrane region" description="Helical" evidence="8">
    <location>
        <begin position="81"/>
        <end position="98"/>
    </location>
</feature>
<accession>A0ABZ1FDC0</accession>
<protein>
    <submittedName>
        <fullName evidence="9">GlsB/YeaQ/YmgE family stress response membrane protein</fullName>
    </submittedName>
</protein>
<name>A0ABZ1FDC0_9ACTN</name>
<keyword evidence="5 8" id="KW-1133">Transmembrane helix</keyword>
<dbReference type="PANTHER" id="PTHR33884">
    <property type="entry name" value="UPF0410 PROTEIN YMGE"/>
    <property type="match status" value="1"/>
</dbReference>
<dbReference type="PANTHER" id="PTHR33884:SF3">
    <property type="entry name" value="UPF0410 PROTEIN YMGE"/>
    <property type="match status" value="1"/>
</dbReference>
<organism evidence="9 10">
    <name type="scientific">Streptomyces decoyicus</name>
    <dbReference type="NCBI Taxonomy" id="249567"/>
    <lineage>
        <taxon>Bacteria</taxon>
        <taxon>Bacillati</taxon>
        <taxon>Actinomycetota</taxon>
        <taxon>Actinomycetes</taxon>
        <taxon>Kitasatosporales</taxon>
        <taxon>Streptomycetaceae</taxon>
        <taxon>Streptomyces</taxon>
    </lineage>
</organism>
<evidence type="ECO:0000256" key="5">
    <source>
        <dbReference type="ARBA" id="ARBA00022989"/>
    </source>
</evidence>
<evidence type="ECO:0000313" key="10">
    <source>
        <dbReference type="Proteomes" id="UP001344251"/>
    </source>
</evidence>
<dbReference type="InterPro" id="IPR007341">
    <property type="entry name" value="Transgly_assoc"/>
</dbReference>
<comment type="subcellular location">
    <subcellularLocation>
        <location evidence="1">Cell membrane</location>
        <topology evidence="1">Multi-pass membrane protein</topology>
    </subcellularLocation>
</comment>
<feature type="region of interest" description="Disordered" evidence="7">
    <location>
        <begin position="1"/>
        <end position="20"/>
    </location>
</feature>
<gene>
    <name evidence="9" type="ORF">OG863_10615</name>
</gene>